<accession>A0A090CXR4</accession>
<reference evidence="2" key="2">
    <citation type="submission" date="2014-09" db="EMBL/GenBank/DDBJ databases">
        <title>Criblamydia sequanensis harbors a mega-plasmid encoding arsenite resistance.</title>
        <authorList>
            <person name="Bertelli C."/>
            <person name="Goesmann A."/>
            <person name="Greub G."/>
        </authorList>
    </citation>
    <scope>NUCLEOTIDE SEQUENCE [LARGE SCALE GENOMIC DNA]</scope>
    <source>
        <strain evidence="2">CRIB-18</strain>
    </source>
</reference>
<keyword evidence="3" id="KW-1185">Reference proteome</keyword>
<name>A0A090CXR4_9BACT</name>
<dbReference type="AlphaFoldDB" id="A0A090CXR4"/>
<dbReference type="Proteomes" id="UP000031552">
    <property type="component" value="Unassembled WGS sequence"/>
</dbReference>
<dbReference type="OrthoDB" id="21566at2"/>
<dbReference type="EMBL" id="CCEJ010000001">
    <property type="protein sequence ID" value="CDR32912.1"/>
    <property type="molecule type" value="Genomic_DNA"/>
</dbReference>
<evidence type="ECO:0000256" key="1">
    <source>
        <dbReference type="SAM" id="MobiDB-lite"/>
    </source>
</evidence>
<reference evidence="2" key="1">
    <citation type="submission" date="2013-12" db="EMBL/GenBank/DDBJ databases">
        <authorList>
            <person name="Linke B."/>
        </authorList>
    </citation>
    <scope>NUCLEOTIDE SEQUENCE [LARGE SCALE GENOMIC DNA]</scope>
    <source>
        <strain evidence="2">CRIB-18</strain>
    </source>
</reference>
<evidence type="ECO:0000313" key="3">
    <source>
        <dbReference type="Proteomes" id="UP000031552"/>
    </source>
</evidence>
<gene>
    <name evidence="2" type="ORF">CSEC_0068</name>
</gene>
<evidence type="ECO:0000313" key="2">
    <source>
        <dbReference type="EMBL" id="CDR32912.1"/>
    </source>
</evidence>
<comment type="caution">
    <text evidence="2">The sequence shown here is derived from an EMBL/GenBank/DDBJ whole genome shotgun (WGS) entry which is preliminary data.</text>
</comment>
<organism evidence="2 3">
    <name type="scientific">Candidatus Criblamydia sequanensis CRIB-18</name>
    <dbReference type="NCBI Taxonomy" id="1437425"/>
    <lineage>
        <taxon>Bacteria</taxon>
        <taxon>Pseudomonadati</taxon>
        <taxon>Chlamydiota</taxon>
        <taxon>Chlamydiia</taxon>
        <taxon>Parachlamydiales</taxon>
        <taxon>Candidatus Criblamydiaceae</taxon>
        <taxon>Candidatus Criblamydia</taxon>
    </lineage>
</organism>
<dbReference type="eggNOG" id="ENOG50338ZH">
    <property type="taxonomic scope" value="Bacteria"/>
</dbReference>
<sequence>MWPKAYKDYPKDTKLKKDQVEPSHGIIGCEMHDINGWGESHHQTPKPKKQGFFRTLWNQLFSNRKRVS</sequence>
<feature type="region of interest" description="Disordered" evidence="1">
    <location>
        <begin position="1"/>
        <end position="21"/>
    </location>
</feature>
<proteinExistence type="predicted"/>
<protein>
    <submittedName>
        <fullName evidence="2">Uncharacterized protein</fullName>
    </submittedName>
</protein>
<dbReference type="STRING" id="1437425.CSEC_0068"/>
<dbReference type="RefSeq" id="WP_041016433.1">
    <property type="nucleotide sequence ID" value="NZ_CCEJ010000001.1"/>
</dbReference>